<dbReference type="Proteomes" id="UP000278143">
    <property type="component" value="Unassembled WGS sequence"/>
</dbReference>
<accession>A0A4P9Z440</accession>
<name>A0A4P9Z440_9FUNG</name>
<dbReference type="CDD" id="cd16018">
    <property type="entry name" value="Enpp"/>
    <property type="match status" value="1"/>
</dbReference>
<dbReference type="InterPro" id="IPR017850">
    <property type="entry name" value="Alkaline_phosphatase_core_sf"/>
</dbReference>
<dbReference type="Gene3D" id="3.30.1360.180">
    <property type="match status" value="1"/>
</dbReference>
<sequence>MYFNGTDWFAKTVVMISVDGMRADYLDRGQTSLLTRMAREGVRAEYMQPSFPSTTFANHYTLATGLYPESHGIISNTFYDPETNDTFWYTDPARSLDSKWWGGEPIWVTAVKQKQRSAMHMWPGSASKVDGHRPTYWDAYDGNVTPAEKATRILEWLDLPTDDRPQLIGAYVPVVDTAGHDHGPNSDEVNVALRQVDDMMARLFHGLELRNLTDIVNVVVVSDHGMTRVAPQRVIHLDSIIDMGRIAYRHGYPLAMLTPHAQEDIMPLYEALYKASQHMHFDVYLREQMPPHFHFSANHRIPPIICIPALGWTFLAGNETFHGAGMHGYDNRARDMRASFLARGPAIRVSYGTPVAGFPNVNVYNLVARILSLSPAANNGSDFWVGSSGILRD</sequence>
<dbReference type="SUPFAM" id="SSF53649">
    <property type="entry name" value="Alkaline phosphatase-like"/>
    <property type="match status" value="1"/>
</dbReference>
<dbReference type="PANTHER" id="PTHR10151">
    <property type="entry name" value="ECTONUCLEOTIDE PYROPHOSPHATASE/PHOSPHODIESTERASE"/>
    <property type="match status" value="1"/>
</dbReference>
<dbReference type="Gene3D" id="3.40.720.10">
    <property type="entry name" value="Alkaline Phosphatase, subunit A"/>
    <property type="match status" value="1"/>
</dbReference>
<reference evidence="2" key="1">
    <citation type="journal article" date="2018" name="Nat. Microbiol.">
        <title>Leveraging single-cell genomics to expand the fungal tree of life.</title>
        <authorList>
            <person name="Ahrendt S.R."/>
            <person name="Quandt C.A."/>
            <person name="Ciobanu D."/>
            <person name="Clum A."/>
            <person name="Salamov A."/>
            <person name="Andreopoulos B."/>
            <person name="Cheng J.F."/>
            <person name="Woyke T."/>
            <person name="Pelin A."/>
            <person name="Henrissat B."/>
            <person name="Reynolds N.K."/>
            <person name="Benny G.L."/>
            <person name="Smith M.E."/>
            <person name="James T.Y."/>
            <person name="Grigoriev I.V."/>
        </authorList>
    </citation>
    <scope>NUCLEOTIDE SEQUENCE [LARGE SCALE GENOMIC DNA]</scope>
    <source>
        <strain evidence="2">Benny S71-1</strain>
    </source>
</reference>
<keyword evidence="2" id="KW-1185">Reference proteome</keyword>
<gene>
    <name evidence="1" type="ORF">SYNPS1DRAFT_13041</name>
</gene>
<dbReference type="EMBL" id="KZ989250">
    <property type="protein sequence ID" value="RKP27205.1"/>
    <property type="molecule type" value="Genomic_DNA"/>
</dbReference>
<evidence type="ECO:0000313" key="2">
    <source>
        <dbReference type="Proteomes" id="UP000278143"/>
    </source>
</evidence>
<proteinExistence type="predicted"/>
<dbReference type="GO" id="GO:0047429">
    <property type="term" value="F:nucleoside triphosphate diphosphatase activity"/>
    <property type="evidence" value="ECO:0007669"/>
    <property type="project" value="TreeGrafter"/>
</dbReference>
<dbReference type="GO" id="GO:0009141">
    <property type="term" value="P:nucleoside triphosphate metabolic process"/>
    <property type="evidence" value="ECO:0007669"/>
    <property type="project" value="TreeGrafter"/>
</dbReference>
<organism evidence="1 2">
    <name type="scientific">Syncephalis pseudoplumigaleata</name>
    <dbReference type="NCBI Taxonomy" id="1712513"/>
    <lineage>
        <taxon>Eukaryota</taxon>
        <taxon>Fungi</taxon>
        <taxon>Fungi incertae sedis</taxon>
        <taxon>Zoopagomycota</taxon>
        <taxon>Zoopagomycotina</taxon>
        <taxon>Zoopagomycetes</taxon>
        <taxon>Zoopagales</taxon>
        <taxon>Piptocephalidaceae</taxon>
        <taxon>Syncephalis</taxon>
    </lineage>
</organism>
<dbReference type="AlphaFoldDB" id="A0A4P9Z440"/>
<dbReference type="GO" id="GO:0017111">
    <property type="term" value="F:ribonucleoside triphosphate phosphatase activity"/>
    <property type="evidence" value="ECO:0007669"/>
    <property type="project" value="TreeGrafter"/>
</dbReference>
<protein>
    <submittedName>
        <fullName evidence="1">Alkaline-phosphatase-like protein</fullName>
    </submittedName>
</protein>
<dbReference type="InterPro" id="IPR002591">
    <property type="entry name" value="Phosphodiest/P_Trfase"/>
</dbReference>
<evidence type="ECO:0000313" key="1">
    <source>
        <dbReference type="EMBL" id="RKP27205.1"/>
    </source>
</evidence>
<dbReference type="PANTHER" id="PTHR10151:SF120">
    <property type="entry name" value="BIS(5'-ADENOSYL)-TRIPHOSPHATASE"/>
    <property type="match status" value="1"/>
</dbReference>
<dbReference type="Pfam" id="PF01663">
    <property type="entry name" value="Phosphodiest"/>
    <property type="match status" value="1"/>
</dbReference>
<dbReference type="OrthoDB" id="415411at2759"/>